<keyword evidence="1" id="KW-0472">Membrane</keyword>
<keyword evidence="3" id="KW-1185">Reference proteome</keyword>
<keyword evidence="1" id="KW-0812">Transmembrane</keyword>
<evidence type="ECO:0008006" key="4">
    <source>
        <dbReference type="Google" id="ProtNLM"/>
    </source>
</evidence>
<organism evidence="2 3">
    <name type="scientific">Actinomadura alba</name>
    <dbReference type="NCBI Taxonomy" id="406431"/>
    <lineage>
        <taxon>Bacteria</taxon>
        <taxon>Bacillati</taxon>
        <taxon>Actinomycetota</taxon>
        <taxon>Actinomycetes</taxon>
        <taxon>Streptosporangiales</taxon>
        <taxon>Thermomonosporaceae</taxon>
        <taxon>Actinomadura</taxon>
    </lineage>
</organism>
<dbReference type="EMBL" id="JABVEC010000002">
    <property type="protein sequence ID" value="MBC6464620.1"/>
    <property type="molecule type" value="Genomic_DNA"/>
</dbReference>
<comment type="caution">
    <text evidence="2">The sequence shown here is derived from an EMBL/GenBank/DDBJ whole genome shotgun (WGS) entry which is preliminary data.</text>
</comment>
<gene>
    <name evidence="2" type="ORF">HKK74_03790</name>
</gene>
<accession>A0ABR7LJE1</accession>
<dbReference type="RefSeq" id="WP_187241631.1">
    <property type="nucleotide sequence ID" value="NZ_BAAAOK010000042.1"/>
</dbReference>
<feature type="transmembrane region" description="Helical" evidence="1">
    <location>
        <begin position="40"/>
        <end position="58"/>
    </location>
</feature>
<sequence>MRKHRFDPGSLLAGLLFLAVAAVYLAGGLAERAIVRAEILGPAVFIGLGVVGLVRVLTRARRREP</sequence>
<dbReference type="Proteomes" id="UP000805614">
    <property type="component" value="Unassembled WGS sequence"/>
</dbReference>
<evidence type="ECO:0000256" key="1">
    <source>
        <dbReference type="SAM" id="Phobius"/>
    </source>
</evidence>
<proteinExistence type="predicted"/>
<evidence type="ECO:0000313" key="3">
    <source>
        <dbReference type="Proteomes" id="UP000805614"/>
    </source>
</evidence>
<protein>
    <recommendedName>
        <fullName evidence="4">PEP-CTERM protein-sorting domain-containing protein</fullName>
    </recommendedName>
</protein>
<evidence type="ECO:0000313" key="2">
    <source>
        <dbReference type="EMBL" id="MBC6464620.1"/>
    </source>
</evidence>
<keyword evidence="1" id="KW-1133">Transmembrane helix</keyword>
<name>A0ABR7LJE1_9ACTN</name>
<reference evidence="2 3" key="1">
    <citation type="submission" date="2020-06" db="EMBL/GenBank/DDBJ databases">
        <title>Actinomadura xiongansis sp. nov., isolated from soil of Baiyangdian.</title>
        <authorList>
            <person name="Zhang X."/>
        </authorList>
    </citation>
    <scope>NUCLEOTIDE SEQUENCE [LARGE SCALE GENOMIC DNA]</scope>
    <source>
        <strain evidence="2 3">HBUM206468</strain>
    </source>
</reference>